<gene>
    <name evidence="8" type="ordered locus">Ccel_1046</name>
</gene>
<dbReference type="KEGG" id="cce:Ccel_1046"/>
<dbReference type="RefSeq" id="WP_015924564.1">
    <property type="nucleotide sequence ID" value="NC_011898.1"/>
</dbReference>
<protein>
    <submittedName>
        <fullName evidence="8">Radical SAM domain protein</fullName>
    </submittedName>
</protein>
<keyword evidence="9" id="KW-1185">Reference proteome</keyword>
<dbReference type="InterPro" id="IPR058240">
    <property type="entry name" value="rSAM_sf"/>
</dbReference>
<keyword evidence="3" id="KW-0479">Metal-binding</keyword>
<dbReference type="SUPFAM" id="SSF52242">
    <property type="entry name" value="Cobalamin (vitamin B12)-binding domain"/>
    <property type="match status" value="1"/>
</dbReference>
<dbReference type="Pfam" id="PF02310">
    <property type="entry name" value="B12-binding"/>
    <property type="match status" value="1"/>
</dbReference>
<feature type="domain" description="Radical SAM core" evidence="7">
    <location>
        <begin position="202"/>
        <end position="437"/>
    </location>
</feature>
<keyword evidence="5" id="KW-0411">Iron-sulfur</keyword>
<keyword evidence="2" id="KW-0949">S-adenosyl-L-methionine</keyword>
<dbReference type="GO" id="GO:0003824">
    <property type="term" value="F:catalytic activity"/>
    <property type="evidence" value="ECO:0007669"/>
    <property type="project" value="InterPro"/>
</dbReference>
<evidence type="ECO:0000256" key="5">
    <source>
        <dbReference type="ARBA" id="ARBA00023014"/>
    </source>
</evidence>
<name>B8I9E8_RUMCH</name>
<dbReference type="OrthoDB" id="2990459at2"/>
<evidence type="ECO:0000256" key="2">
    <source>
        <dbReference type="ARBA" id="ARBA00022691"/>
    </source>
</evidence>
<dbReference type="eggNOG" id="COG1032">
    <property type="taxonomic scope" value="Bacteria"/>
</dbReference>
<dbReference type="SUPFAM" id="SSF102114">
    <property type="entry name" value="Radical SAM enzymes"/>
    <property type="match status" value="1"/>
</dbReference>
<feature type="domain" description="B12-binding" evidence="6">
    <location>
        <begin position="16"/>
        <end position="155"/>
    </location>
</feature>
<evidence type="ECO:0000256" key="1">
    <source>
        <dbReference type="ARBA" id="ARBA00001966"/>
    </source>
</evidence>
<dbReference type="CDD" id="cd02068">
    <property type="entry name" value="radical_SAM_B12_BD"/>
    <property type="match status" value="1"/>
</dbReference>
<dbReference type="GO" id="GO:0031419">
    <property type="term" value="F:cobalamin binding"/>
    <property type="evidence" value="ECO:0007669"/>
    <property type="project" value="InterPro"/>
</dbReference>
<dbReference type="SFLD" id="SFLDS00029">
    <property type="entry name" value="Radical_SAM"/>
    <property type="match status" value="1"/>
</dbReference>
<dbReference type="GO" id="GO:0046872">
    <property type="term" value="F:metal ion binding"/>
    <property type="evidence" value="ECO:0007669"/>
    <property type="project" value="UniProtKB-KW"/>
</dbReference>
<organism evidence="8 9">
    <name type="scientific">Ruminiclostridium cellulolyticum (strain ATCC 35319 / DSM 5812 / JCM 6584 / H10)</name>
    <name type="common">Clostridium cellulolyticum</name>
    <dbReference type="NCBI Taxonomy" id="394503"/>
    <lineage>
        <taxon>Bacteria</taxon>
        <taxon>Bacillati</taxon>
        <taxon>Bacillota</taxon>
        <taxon>Clostridia</taxon>
        <taxon>Eubacteriales</taxon>
        <taxon>Oscillospiraceae</taxon>
        <taxon>Ruminiclostridium</taxon>
    </lineage>
</organism>
<dbReference type="EMBL" id="CP001348">
    <property type="protein sequence ID" value="ACL75408.1"/>
    <property type="molecule type" value="Genomic_DNA"/>
</dbReference>
<dbReference type="HOGENOM" id="CLU_556370_0_0_9"/>
<comment type="cofactor">
    <cofactor evidence="1">
        <name>[4Fe-4S] cluster</name>
        <dbReference type="ChEBI" id="CHEBI:49883"/>
    </cofactor>
</comment>
<dbReference type="PANTHER" id="PTHR43409">
    <property type="entry name" value="ANAEROBIC MAGNESIUM-PROTOPORPHYRIN IX MONOMETHYL ESTER CYCLASE-RELATED"/>
    <property type="match status" value="1"/>
</dbReference>
<dbReference type="SFLD" id="SFLDG01082">
    <property type="entry name" value="B12-binding_domain_containing"/>
    <property type="match status" value="1"/>
</dbReference>
<evidence type="ECO:0000313" key="8">
    <source>
        <dbReference type="EMBL" id="ACL75408.1"/>
    </source>
</evidence>
<dbReference type="STRING" id="394503.Ccel_1046"/>
<dbReference type="SMART" id="SM00729">
    <property type="entry name" value="Elp3"/>
    <property type="match status" value="1"/>
</dbReference>
<evidence type="ECO:0000256" key="4">
    <source>
        <dbReference type="ARBA" id="ARBA00023004"/>
    </source>
</evidence>
<dbReference type="Proteomes" id="UP000001349">
    <property type="component" value="Chromosome"/>
</dbReference>
<evidence type="ECO:0000259" key="6">
    <source>
        <dbReference type="PROSITE" id="PS51332"/>
    </source>
</evidence>
<dbReference type="PROSITE" id="PS51332">
    <property type="entry name" value="B12_BINDING"/>
    <property type="match status" value="1"/>
</dbReference>
<dbReference type="Gene3D" id="3.40.50.280">
    <property type="entry name" value="Cobalamin-binding domain"/>
    <property type="match status" value="1"/>
</dbReference>
<dbReference type="InterPro" id="IPR007197">
    <property type="entry name" value="rSAM"/>
</dbReference>
<dbReference type="PANTHER" id="PTHR43409:SF7">
    <property type="entry name" value="BLL1977 PROTEIN"/>
    <property type="match status" value="1"/>
</dbReference>
<dbReference type="GO" id="GO:0051536">
    <property type="term" value="F:iron-sulfur cluster binding"/>
    <property type="evidence" value="ECO:0007669"/>
    <property type="project" value="UniProtKB-KW"/>
</dbReference>
<dbReference type="AlphaFoldDB" id="B8I9E8"/>
<dbReference type="InterPro" id="IPR023404">
    <property type="entry name" value="rSAM_horseshoe"/>
</dbReference>
<proteinExistence type="predicted"/>
<evidence type="ECO:0000259" key="7">
    <source>
        <dbReference type="PROSITE" id="PS51918"/>
    </source>
</evidence>
<dbReference type="InterPro" id="IPR036724">
    <property type="entry name" value="Cobalamin-bd_sf"/>
</dbReference>
<dbReference type="InterPro" id="IPR051198">
    <property type="entry name" value="BchE-like"/>
</dbReference>
<dbReference type="InterPro" id="IPR006158">
    <property type="entry name" value="Cobalamin-bd"/>
</dbReference>
<dbReference type="PROSITE" id="PS51918">
    <property type="entry name" value="RADICAL_SAM"/>
    <property type="match status" value="1"/>
</dbReference>
<evidence type="ECO:0000256" key="3">
    <source>
        <dbReference type="ARBA" id="ARBA00022723"/>
    </source>
</evidence>
<sequence length="490" mass="55984">MSENKYVCLIQPHTSYKLATIQPALFDQFDSIGLLALAGYLREQGYTVDILHLAKAYRNGYTKKQVEEKIKTRKPILFGIGNMWLHQSVGMLETAQMIREIYGDIPIVVGGQHASFFARDIVQDYSNQINGVIVGEGEETLYQLVKSVEEGGTIDPTVPGFMSKQKDGEILYTPRIVTLEMDSLPFMSHKGVWPEVRAKNGDIIPSVAAIDTVRGGCPTNCGHCLEANNLGKHGREKRAFHSPEYLAEQLKRYLDEGKTYIVIQDSFYANGDGPIAEFIERASKDNLRTEAMHFFIEPGYVSSDIFKVLERFPADKVAIDYGIETGSEKVAKNMNRFFKMDSIYRDIEALGKTNTLATAWWLISLPGETEEDVRLTEEAIKNTIDLGVFTERVSQMLLFPQSELYKNRHLYDINAYFHNYNDFKVFSTVERRENGIYPELVTHDMPYQTKEDTLMLLRDLKKTVRVATESSRHLEKMQKLGYQLNDYDFF</sequence>
<accession>B8I9E8</accession>
<dbReference type="CDD" id="cd01335">
    <property type="entry name" value="Radical_SAM"/>
    <property type="match status" value="1"/>
</dbReference>
<reference evidence="8 9" key="1">
    <citation type="submission" date="2009-01" db="EMBL/GenBank/DDBJ databases">
        <title>Complete sequence of Clostridium cellulolyticum H10.</title>
        <authorList>
            <consortium name="US DOE Joint Genome Institute"/>
            <person name="Lucas S."/>
            <person name="Copeland A."/>
            <person name="Lapidus A."/>
            <person name="Glavina del Rio T."/>
            <person name="Dalin E."/>
            <person name="Tice H."/>
            <person name="Bruce D."/>
            <person name="Goodwin L."/>
            <person name="Pitluck S."/>
            <person name="Chertkov O."/>
            <person name="Saunders E."/>
            <person name="Brettin T."/>
            <person name="Detter J.C."/>
            <person name="Han C."/>
            <person name="Larimer F."/>
            <person name="Land M."/>
            <person name="Hauser L."/>
            <person name="Kyrpides N."/>
            <person name="Ivanova N."/>
            <person name="Zhou J."/>
            <person name="Richardson P."/>
        </authorList>
    </citation>
    <scope>NUCLEOTIDE SEQUENCE [LARGE SCALE GENOMIC DNA]</scope>
    <source>
        <strain evidence="9">ATCC 35319 / DSM 5812 / JCM 6584 / H10</strain>
    </source>
</reference>
<keyword evidence="4" id="KW-0408">Iron</keyword>
<dbReference type="InterPro" id="IPR006638">
    <property type="entry name" value="Elp3/MiaA/NifB-like_rSAM"/>
</dbReference>
<evidence type="ECO:0000313" key="9">
    <source>
        <dbReference type="Proteomes" id="UP000001349"/>
    </source>
</evidence>
<dbReference type="Pfam" id="PF04055">
    <property type="entry name" value="Radical_SAM"/>
    <property type="match status" value="1"/>
</dbReference>
<dbReference type="Gene3D" id="3.80.30.20">
    <property type="entry name" value="tm_1862 like domain"/>
    <property type="match status" value="1"/>
</dbReference>